<dbReference type="OrthoDB" id="39175at2759"/>
<feature type="region of interest" description="Disordered" evidence="1">
    <location>
        <begin position="122"/>
        <end position="186"/>
    </location>
</feature>
<dbReference type="PANTHER" id="PTHR47657">
    <property type="entry name" value="STEROL REGULATORY ELEMENT-BINDING PROTEIN ECM22"/>
    <property type="match status" value="1"/>
</dbReference>
<dbReference type="EMBL" id="KE504153">
    <property type="protein sequence ID" value="EPS99874.1"/>
    <property type="molecule type" value="Genomic_DNA"/>
</dbReference>
<dbReference type="Gene3D" id="4.10.240.10">
    <property type="entry name" value="Zn(2)-C6 fungal-type DNA-binding domain"/>
    <property type="match status" value="2"/>
</dbReference>
<dbReference type="AlphaFoldDB" id="S8FNJ7"/>
<feature type="compositionally biased region" description="Polar residues" evidence="1">
    <location>
        <begin position="169"/>
        <end position="182"/>
    </location>
</feature>
<accession>S8FNJ7</accession>
<dbReference type="InterPro" id="IPR036864">
    <property type="entry name" value="Zn2-C6_fun-type_DNA-bd_sf"/>
</dbReference>
<dbReference type="eggNOG" id="ENOG502SM7N">
    <property type="taxonomic scope" value="Eukaryota"/>
</dbReference>
<dbReference type="Proteomes" id="UP000015241">
    <property type="component" value="Unassembled WGS sequence"/>
</dbReference>
<dbReference type="InterPro" id="IPR052400">
    <property type="entry name" value="Zn2-C6_fungal_TF"/>
</dbReference>
<dbReference type="InParanoid" id="S8FNJ7"/>
<evidence type="ECO:0000259" key="2">
    <source>
        <dbReference type="PROSITE" id="PS50048"/>
    </source>
</evidence>
<feature type="domain" description="Zn(2)-C6 fungal-type" evidence="2">
    <location>
        <begin position="46"/>
        <end position="77"/>
    </location>
</feature>
<reference evidence="3 4" key="1">
    <citation type="journal article" date="2012" name="Science">
        <title>The Paleozoic origin of enzymatic lignin decomposition reconstructed from 31 fungal genomes.</title>
        <authorList>
            <person name="Floudas D."/>
            <person name="Binder M."/>
            <person name="Riley R."/>
            <person name="Barry K."/>
            <person name="Blanchette R.A."/>
            <person name="Henrissat B."/>
            <person name="Martinez A.T."/>
            <person name="Otillar R."/>
            <person name="Spatafora J.W."/>
            <person name="Yadav J.S."/>
            <person name="Aerts A."/>
            <person name="Benoit I."/>
            <person name="Boyd A."/>
            <person name="Carlson A."/>
            <person name="Copeland A."/>
            <person name="Coutinho P.M."/>
            <person name="de Vries R.P."/>
            <person name="Ferreira P."/>
            <person name="Findley K."/>
            <person name="Foster B."/>
            <person name="Gaskell J."/>
            <person name="Glotzer D."/>
            <person name="Gorecki P."/>
            <person name="Heitman J."/>
            <person name="Hesse C."/>
            <person name="Hori C."/>
            <person name="Igarashi K."/>
            <person name="Jurgens J.A."/>
            <person name="Kallen N."/>
            <person name="Kersten P."/>
            <person name="Kohler A."/>
            <person name="Kuees U."/>
            <person name="Kumar T.K.A."/>
            <person name="Kuo A."/>
            <person name="LaButti K."/>
            <person name="Larrondo L.F."/>
            <person name="Lindquist E."/>
            <person name="Ling A."/>
            <person name="Lombard V."/>
            <person name="Lucas S."/>
            <person name="Lundell T."/>
            <person name="Martin R."/>
            <person name="McLaughlin D.J."/>
            <person name="Morgenstern I."/>
            <person name="Morin E."/>
            <person name="Murat C."/>
            <person name="Nagy L.G."/>
            <person name="Nolan M."/>
            <person name="Ohm R.A."/>
            <person name="Patyshakuliyeva A."/>
            <person name="Rokas A."/>
            <person name="Ruiz-Duenas F.J."/>
            <person name="Sabat G."/>
            <person name="Salamov A."/>
            <person name="Samejima M."/>
            <person name="Schmutz J."/>
            <person name="Slot J.C."/>
            <person name="St John F."/>
            <person name="Stenlid J."/>
            <person name="Sun H."/>
            <person name="Sun S."/>
            <person name="Syed K."/>
            <person name="Tsang A."/>
            <person name="Wiebenga A."/>
            <person name="Young D."/>
            <person name="Pisabarro A."/>
            <person name="Eastwood D.C."/>
            <person name="Martin F."/>
            <person name="Cullen D."/>
            <person name="Grigoriev I.V."/>
            <person name="Hibbett D.S."/>
        </authorList>
    </citation>
    <scope>NUCLEOTIDE SEQUENCE</scope>
    <source>
        <strain evidence="4">FP-58527</strain>
    </source>
</reference>
<dbReference type="CDD" id="cd00067">
    <property type="entry name" value="GAL4"/>
    <property type="match status" value="2"/>
</dbReference>
<dbReference type="HOGENOM" id="CLU_605571_0_0_1"/>
<feature type="compositionally biased region" description="Polar residues" evidence="1">
    <location>
        <begin position="496"/>
        <end position="509"/>
    </location>
</feature>
<organism evidence="3 4">
    <name type="scientific">Fomitopsis schrenkii</name>
    <name type="common">Brown rot fungus</name>
    <dbReference type="NCBI Taxonomy" id="2126942"/>
    <lineage>
        <taxon>Eukaryota</taxon>
        <taxon>Fungi</taxon>
        <taxon>Dikarya</taxon>
        <taxon>Basidiomycota</taxon>
        <taxon>Agaricomycotina</taxon>
        <taxon>Agaricomycetes</taxon>
        <taxon>Polyporales</taxon>
        <taxon>Fomitopsis</taxon>
    </lineage>
</organism>
<evidence type="ECO:0000313" key="4">
    <source>
        <dbReference type="Proteomes" id="UP000015241"/>
    </source>
</evidence>
<protein>
    <recommendedName>
        <fullName evidence="2">Zn(2)-C6 fungal-type domain-containing protein</fullName>
    </recommendedName>
</protein>
<dbReference type="Pfam" id="PF00172">
    <property type="entry name" value="Zn_clus"/>
    <property type="match status" value="1"/>
</dbReference>
<sequence length="509" mass="55610">MTDSPDGTESVGAESGEDGQLTIRIPNPKVYLARQSQWKGRRGKPRCDHCRLNNLKCDRVLPTCNHCAWGAGRECKYTPLPTPAHRGIPRCDRCRYKNLKCDRSLPMCNHCIEDNEDDCNYTPKKRHKVPTENQGTTPKGDGSVTPYASKTASFLVSEVPSEHEGETPAESSTINGSGNAATSGGKPAFEAELRTEPQIKQYRPPGSPAPGNDTMDIDSSMFQQVGPDGSTTWVRKLALPPLGAKLVPPPPPLASGSGYPRPFVFDQAMIVTMPHIDPWSHPMFAPLPAVVLQTLATITAIEMPARHVFDESLIRFVGGLAPELRETATFIADVYADVVHAVAEGLVAELSPRLQLWATCHHARAGSRKQHLLILPRDAYFNMEAADEEGLRAAYVALTDGEPVPSKPEESATGPLATLDPLAVFDRVPVQSQIYDILVYTHRNHSSAPSMLAEARRIGIATITWPMVEIFTRLCPHCKIRGKNNNARAAAEEEQTPSASRASSHISKR</sequence>
<dbReference type="GO" id="GO:0008270">
    <property type="term" value="F:zinc ion binding"/>
    <property type="evidence" value="ECO:0007669"/>
    <property type="project" value="InterPro"/>
</dbReference>
<name>S8FNJ7_FOMSC</name>
<feature type="region of interest" description="Disordered" evidence="1">
    <location>
        <begin position="486"/>
        <end position="509"/>
    </location>
</feature>
<evidence type="ECO:0000313" key="3">
    <source>
        <dbReference type="EMBL" id="EPS99874.1"/>
    </source>
</evidence>
<feature type="domain" description="Zn(2)-C6 fungal-type" evidence="2">
    <location>
        <begin position="90"/>
        <end position="121"/>
    </location>
</feature>
<dbReference type="InterPro" id="IPR001138">
    <property type="entry name" value="Zn2Cys6_DnaBD"/>
</dbReference>
<dbReference type="SUPFAM" id="SSF57701">
    <property type="entry name" value="Zn2/Cys6 DNA-binding domain"/>
    <property type="match status" value="2"/>
</dbReference>
<keyword evidence="4" id="KW-1185">Reference proteome</keyword>
<dbReference type="PANTHER" id="PTHR47657:SF7">
    <property type="entry name" value="STEROL REGULATORY ELEMENT-BINDING PROTEIN ECM22"/>
    <property type="match status" value="1"/>
</dbReference>
<feature type="region of interest" description="Disordered" evidence="1">
    <location>
        <begin position="1"/>
        <end position="21"/>
    </location>
</feature>
<evidence type="ECO:0000256" key="1">
    <source>
        <dbReference type="SAM" id="MobiDB-lite"/>
    </source>
</evidence>
<dbReference type="PROSITE" id="PS50048">
    <property type="entry name" value="ZN2_CY6_FUNGAL_2"/>
    <property type="match status" value="2"/>
</dbReference>
<dbReference type="GO" id="GO:0000981">
    <property type="term" value="F:DNA-binding transcription factor activity, RNA polymerase II-specific"/>
    <property type="evidence" value="ECO:0007669"/>
    <property type="project" value="InterPro"/>
</dbReference>
<dbReference type="SMART" id="SM00066">
    <property type="entry name" value="GAL4"/>
    <property type="match status" value="2"/>
</dbReference>
<gene>
    <name evidence="3" type="ORF">FOMPIDRAFT_1060601</name>
</gene>
<proteinExistence type="predicted"/>